<dbReference type="Proteomes" id="UP000546200">
    <property type="component" value="Unassembled WGS sequence"/>
</dbReference>
<keyword evidence="5 15" id="KW-0645">Protease</keyword>
<dbReference type="GO" id="GO:0008237">
    <property type="term" value="F:metallopeptidase activity"/>
    <property type="evidence" value="ECO:0007669"/>
    <property type="project" value="UniProtKB-KW"/>
</dbReference>
<dbReference type="InterPro" id="IPR008915">
    <property type="entry name" value="Peptidase_M50"/>
</dbReference>
<comment type="cofactor">
    <cofactor evidence="1">
        <name>Zn(2+)</name>
        <dbReference type="ChEBI" id="CHEBI:29105"/>
    </cofactor>
</comment>
<evidence type="ECO:0000256" key="6">
    <source>
        <dbReference type="ARBA" id="ARBA00022692"/>
    </source>
</evidence>
<dbReference type="GO" id="GO:0005886">
    <property type="term" value="C:plasma membrane"/>
    <property type="evidence" value="ECO:0007669"/>
    <property type="project" value="UniProtKB-SubCell"/>
</dbReference>
<name>A0A7W9BDC5_9SPHN</name>
<keyword evidence="10 13" id="KW-1133">Transmembrane helix</keyword>
<keyword evidence="11" id="KW-0482">Metalloprotease</keyword>
<evidence type="ECO:0000313" key="15">
    <source>
        <dbReference type="EMBL" id="MBB5715125.1"/>
    </source>
</evidence>
<organism evidence="15 16">
    <name type="scientific">Sphingomonas aerophila</name>
    <dbReference type="NCBI Taxonomy" id="1344948"/>
    <lineage>
        <taxon>Bacteria</taxon>
        <taxon>Pseudomonadati</taxon>
        <taxon>Pseudomonadota</taxon>
        <taxon>Alphaproteobacteria</taxon>
        <taxon>Sphingomonadales</taxon>
        <taxon>Sphingomonadaceae</taxon>
        <taxon>Sphingomonas</taxon>
    </lineage>
</organism>
<sequence length="264" mass="27945">MSRCADGTSWRRWAAPDYATALLAPTGTLAYVPSMSSDNIVYRAAVWIVPLVIAIVFHEVAHGWVARWLGDPTAAEQRRLSFNPVRHVDPVGTVLLPLSLAIAGAPVFGWAKPVPVVAACLRRPRTGMMLVALAGPGMNLALAILGAFGLGLLSASLGGTLPASGAPRFAADILFSFLMVNVFLAIFNLLPIPPFDGGHVVEGLLPRPLARRYASIGRYGFLLLIGLLVVLPMLVPGADIVARVVGPPARWLLGQLLDLARAIA</sequence>
<comment type="subcellular location">
    <subcellularLocation>
        <location evidence="2">Cell membrane</location>
        <topology evidence="2">Multi-pass membrane protein</topology>
    </subcellularLocation>
</comment>
<feature type="transmembrane region" description="Helical" evidence="13">
    <location>
        <begin position="91"/>
        <end position="110"/>
    </location>
</feature>
<evidence type="ECO:0000256" key="11">
    <source>
        <dbReference type="ARBA" id="ARBA00023049"/>
    </source>
</evidence>
<dbReference type="EMBL" id="JACIJK010000005">
    <property type="protein sequence ID" value="MBB5715125.1"/>
    <property type="molecule type" value="Genomic_DNA"/>
</dbReference>
<keyword evidence="12 13" id="KW-0472">Membrane</keyword>
<evidence type="ECO:0000256" key="1">
    <source>
        <dbReference type="ARBA" id="ARBA00001947"/>
    </source>
</evidence>
<keyword evidence="8" id="KW-0378">Hydrolase</keyword>
<keyword evidence="9" id="KW-0862">Zinc</keyword>
<dbReference type="GO" id="GO:0006508">
    <property type="term" value="P:proteolysis"/>
    <property type="evidence" value="ECO:0007669"/>
    <property type="project" value="UniProtKB-KW"/>
</dbReference>
<dbReference type="InterPro" id="IPR052348">
    <property type="entry name" value="Metallopeptidase_M50B"/>
</dbReference>
<evidence type="ECO:0000313" key="16">
    <source>
        <dbReference type="Proteomes" id="UP000546200"/>
    </source>
</evidence>
<reference evidence="15 16" key="1">
    <citation type="submission" date="2020-08" db="EMBL/GenBank/DDBJ databases">
        <title>Genomic Encyclopedia of Type Strains, Phase IV (KMG-IV): sequencing the most valuable type-strain genomes for metagenomic binning, comparative biology and taxonomic classification.</title>
        <authorList>
            <person name="Goeker M."/>
        </authorList>
    </citation>
    <scope>NUCLEOTIDE SEQUENCE [LARGE SCALE GENOMIC DNA]</scope>
    <source>
        <strain evidence="15 16">DSM 100044</strain>
    </source>
</reference>
<comment type="caution">
    <text evidence="15">The sequence shown here is derived from an EMBL/GenBank/DDBJ whole genome shotgun (WGS) entry which is preliminary data.</text>
</comment>
<gene>
    <name evidence="15" type="ORF">FHS94_001966</name>
</gene>
<evidence type="ECO:0000256" key="8">
    <source>
        <dbReference type="ARBA" id="ARBA00022801"/>
    </source>
</evidence>
<dbReference type="InterPro" id="IPR044537">
    <property type="entry name" value="Rip2-like"/>
</dbReference>
<keyword evidence="6 13" id="KW-0812">Transmembrane</keyword>
<keyword evidence="4" id="KW-1003">Cell membrane</keyword>
<keyword evidence="7" id="KW-0479">Metal-binding</keyword>
<dbReference type="CDD" id="cd06158">
    <property type="entry name" value="S2P-M50_like_1"/>
    <property type="match status" value="1"/>
</dbReference>
<dbReference type="PANTHER" id="PTHR35864:SF1">
    <property type="entry name" value="ZINC METALLOPROTEASE YWHC-RELATED"/>
    <property type="match status" value="1"/>
</dbReference>
<dbReference type="Pfam" id="PF02163">
    <property type="entry name" value="Peptidase_M50"/>
    <property type="match status" value="1"/>
</dbReference>
<feature type="transmembrane region" description="Helical" evidence="13">
    <location>
        <begin position="40"/>
        <end position="58"/>
    </location>
</feature>
<feature type="transmembrane region" description="Helical" evidence="13">
    <location>
        <begin position="216"/>
        <end position="235"/>
    </location>
</feature>
<evidence type="ECO:0000256" key="9">
    <source>
        <dbReference type="ARBA" id="ARBA00022833"/>
    </source>
</evidence>
<accession>A0A7W9BDC5</accession>
<evidence type="ECO:0000256" key="13">
    <source>
        <dbReference type="SAM" id="Phobius"/>
    </source>
</evidence>
<evidence type="ECO:0000256" key="7">
    <source>
        <dbReference type="ARBA" id="ARBA00022723"/>
    </source>
</evidence>
<evidence type="ECO:0000256" key="3">
    <source>
        <dbReference type="ARBA" id="ARBA00007931"/>
    </source>
</evidence>
<feature type="domain" description="Peptidase M50" evidence="14">
    <location>
        <begin position="172"/>
        <end position="224"/>
    </location>
</feature>
<evidence type="ECO:0000256" key="12">
    <source>
        <dbReference type="ARBA" id="ARBA00023136"/>
    </source>
</evidence>
<proteinExistence type="inferred from homology"/>
<protein>
    <submittedName>
        <fullName evidence="15">Zn-dependent protease</fullName>
    </submittedName>
</protein>
<dbReference type="AlphaFoldDB" id="A0A7W9BDC5"/>
<comment type="similarity">
    <text evidence="3">Belongs to the peptidase M50B family.</text>
</comment>
<evidence type="ECO:0000256" key="2">
    <source>
        <dbReference type="ARBA" id="ARBA00004651"/>
    </source>
</evidence>
<dbReference type="GO" id="GO:0046872">
    <property type="term" value="F:metal ion binding"/>
    <property type="evidence" value="ECO:0007669"/>
    <property type="project" value="UniProtKB-KW"/>
</dbReference>
<evidence type="ECO:0000259" key="14">
    <source>
        <dbReference type="Pfam" id="PF02163"/>
    </source>
</evidence>
<dbReference type="PANTHER" id="PTHR35864">
    <property type="entry name" value="ZINC METALLOPROTEASE MJ0611-RELATED"/>
    <property type="match status" value="1"/>
</dbReference>
<evidence type="ECO:0000256" key="10">
    <source>
        <dbReference type="ARBA" id="ARBA00022989"/>
    </source>
</evidence>
<feature type="transmembrane region" description="Helical" evidence="13">
    <location>
        <begin position="130"/>
        <end position="153"/>
    </location>
</feature>
<feature type="transmembrane region" description="Helical" evidence="13">
    <location>
        <begin position="173"/>
        <end position="195"/>
    </location>
</feature>
<evidence type="ECO:0000256" key="4">
    <source>
        <dbReference type="ARBA" id="ARBA00022475"/>
    </source>
</evidence>
<evidence type="ECO:0000256" key="5">
    <source>
        <dbReference type="ARBA" id="ARBA00022670"/>
    </source>
</evidence>
<keyword evidence="16" id="KW-1185">Reference proteome</keyword>